<evidence type="ECO:0000313" key="3">
    <source>
        <dbReference type="Proteomes" id="UP000297245"/>
    </source>
</evidence>
<sequence>MFALGFYQSVQTLQAHRSDSQTSQTRSAFRESTHDCDRDRVHDHGHTPMDENGSAVWKYHEDMI</sequence>
<dbReference type="Proteomes" id="UP000297245">
    <property type="component" value="Unassembled WGS sequence"/>
</dbReference>
<evidence type="ECO:0000313" key="2">
    <source>
        <dbReference type="EMBL" id="THU91504.1"/>
    </source>
</evidence>
<protein>
    <submittedName>
        <fullName evidence="2">Uncharacterized protein</fullName>
    </submittedName>
</protein>
<feature type="compositionally biased region" description="Basic and acidic residues" evidence="1">
    <location>
        <begin position="28"/>
        <end position="49"/>
    </location>
</feature>
<dbReference type="EMBL" id="ML179304">
    <property type="protein sequence ID" value="THU91504.1"/>
    <property type="molecule type" value="Genomic_DNA"/>
</dbReference>
<name>A0A4S8LQ87_DENBC</name>
<organism evidence="2 3">
    <name type="scientific">Dendrothele bispora (strain CBS 962.96)</name>
    <dbReference type="NCBI Taxonomy" id="1314807"/>
    <lineage>
        <taxon>Eukaryota</taxon>
        <taxon>Fungi</taxon>
        <taxon>Dikarya</taxon>
        <taxon>Basidiomycota</taxon>
        <taxon>Agaricomycotina</taxon>
        <taxon>Agaricomycetes</taxon>
        <taxon>Agaricomycetidae</taxon>
        <taxon>Agaricales</taxon>
        <taxon>Agaricales incertae sedis</taxon>
        <taxon>Dendrothele</taxon>
    </lineage>
</organism>
<feature type="region of interest" description="Disordered" evidence="1">
    <location>
        <begin position="15"/>
        <end position="53"/>
    </location>
</feature>
<keyword evidence="3" id="KW-1185">Reference proteome</keyword>
<evidence type="ECO:0000256" key="1">
    <source>
        <dbReference type="SAM" id="MobiDB-lite"/>
    </source>
</evidence>
<dbReference type="AlphaFoldDB" id="A0A4S8LQ87"/>
<accession>A0A4S8LQ87</accession>
<feature type="compositionally biased region" description="Polar residues" evidence="1">
    <location>
        <begin position="15"/>
        <end position="27"/>
    </location>
</feature>
<proteinExistence type="predicted"/>
<gene>
    <name evidence="2" type="ORF">K435DRAFT_840974</name>
</gene>
<reference evidence="2 3" key="1">
    <citation type="journal article" date="2019" name="Nat. Ecol. Evol.">
        <title>Megaphylogeny resolves global patterns of mushroom evolution.</title>
        <authorList>
            <person name="Varga T."/>
            <person name="Krizsan K."/>
            <person name="Foldi C."/>
            <person name="Dima B."/>
            <person name="Sanchez-Garcia M."/>
            <person name="Sanchez-Ramirez S."/>
            <person name="Szollosi G.J."/>
            <person name="Szarkandi J.G."/>
            <person name="Papp V."/>
            <person name="Albert L."/>
            <person name="Andreopoulos W."/>
            <person name="Angelini C."/>
            <person name="Antonin V."/>
            <person name="Barry K.W."/>
            <person name="Bougher N.L."/>
            <person name="Buchanan P."/>
            <person name="Buyck B."/>
            <person name="Bense V."/>
            <person name="Catcheside P."/>
            <person name="Chovatia M."/>
            <person name="Cooper J."/>
            <person name="Damon W."/>
            <person name="Desjardin D."/>
            <person name="Finy P."/>
            <person name="Geml J."/>
            <person name="Haridas S."/>
            <person name="Hughes K."/>
            <person name="Justo A."/>
            <person name="Karasinski D."/>
            <person name="Kautmanova I."/>
            <person name="Kiss B."/>
            <person name="Kocsube S."/>
            <person name="Kotiranta H."/>
            <person name="LaButti K.M."/>
            <person name="Lechner B.E."/>
            <person name="Liimatainen K."/>
            <person name="Lipzen A."/>
            <person name="Lukacs Z."/>
            <person name="Mihaltcheva S."/>
            <person name="Morgado L.N."/>
            <person name="Niskanen T."/>
            <person name="Noordeloos M.E."/>
            <person name="Ohm R.A."/>
            <person name="Ortiz-Santana B."/>
            <person name="Ovrebo C."/>
            <person name="Racz N."/>
            <person name="Riley R."/>
            <person name="Savchenko A."/>
            <person name="Shiryaev A."/>
            <person name="Soop K."/>
            <person name="Spirin V."/>
            <person name="Szebenyi C."/>
            <person name="Tomsovsky M."/>
            <person name="Tulloss R.E."/>
            <person name="Uehling J."/>
            <person name="Grigoriev I.V."/>
            <person name="Vagvolgyi C."/>
            <person name="Papp T."/>
            <person name="Martin F.M."/>
            <person name="Miettinen O."/>
            <person name="Hibbett D.S."/>
            <person name="Nagy L.G."/>
        </authorList>
    </citation>
    <scope>NUCLEOTIDE SEQUENCE [LARGE SCALE GENOMIC DNA]</scope>
    <source>
        <strain evidence="2 3">CBS 962.96</strain>
    </source>
</reference>